<organism evidence="1">
    <name type="scientific">Feline coronavirus</name>
    <dbReference type="NCBI Taxonomy" id="12663"/>
    <lineage>
        <taxon>Viruses</taxon>
        <taxon>Riboviria</taxon>
        <taxon>Orthornavirae</taxon>
        <taxon>Pisuviricota</taxon>
        <taxon>Pisoniviricetes</taxon>
        <taxon>Nidovirales</taxon>
        <taxon>Cornidovirineae</taxon>
        <taxon>Coronaviridae</taxon>
        <taxon>Orthocoronavirinae</taxon>
        <taxon>Alphacoronavirus</taxon>
        <taxon>Tegacovirus</taxon>
        <taxon>Alphacoronavirus suis</taxon>
        <taxon>Alphacoronavirus 1</taxon>
    </lineage>
</organism>
<dbReference type="EMBL" id="FJ917527">
    <property type="protein sequence ID" value="ACR10352.1"/>
    <property type="molecule type" value="Genomic_RNA"/>
</dbReference>
<name>C5IGF9_9ALPC</name>
<gene>
    <name evidence="1" type="primary">3b</name>
</gene>
<sequence>MPNFSLILKSRLILRLFNITVCAKNWYKLPFAVRLRIINNTKPKTARTIKHWKRVVTDYRKIAISNAARKCLADCSLTL</sequence>
<reference evidence="1" key="1">
    <citation type="submission" date="2009-04" db="EMBL/GenBank/DDBJ databases">
        <title>Feline infectious peritonitis viruses (FIPVs) arise from feline enteric coronaviruses (FECVs) by 3c gene mutations unique to each cat.</title>
        <authorList>
            <person name="Pedersen N.C."/>
            <person name="Liu H."/>
            <person name="Dodd K.A."/>
            <person name="Pesavento P.A."/>
        </authorList>
    </citation>
    <scope>NUCLEOTIDE SEQUENCE</scope>
    <source>
        <strain evidence="1">FIPV-UCD17</strain>
    </source>
</reference>
<protein>
    <submittedName>
        <fullName evidence="1">Accessory protein 3b</fullName>
    </submittedName>
</protein>
<evidence type="ECO:0000313" key="1">
    <source>
        <dbReference type="EMBL" id="ACR10352.1"/>
    </source>
</evidence>
<proteinExistence type="predicted"/>
<accession>C5IGF9</accession>